<name>M2QMP7_CERS8</name>
<evidence type="ECO:0000313" key="2">
    <source>
        <dbReference type="EMBL" id="EMD38318.1"/>
    </source>
</evidence>
<accession>M2QMP7</accession>
<dbReference type="EMBL" id="KB445795">
    <property type="protein sequence ID" value="EMD38318.1"/>
    <property type="molecule type" value="Genomic_DNA"/>
</dbReference>
<organism evidence="2 3">
    <name type="scientific">Ceriporiopsis subvermispora (strain B)</name>
    <name type="common">White-rot fungus</name>
    <name type="synonym">Gelatoporia subvermispora</name>
    <dbReference type="NCBI Taxonomy" id="914234"/>
    <lineage>
        <taxon>Eukaryota</taxon>
        <taxon>Fungi</taxon>
        <taxon>Dikarya</taxon>
        <taxon>Basidiomycota</taxon>
        <taxon>Agaricomycotina</taxon>
        <taxon>Agaricomycetes</taxon>
        <taxon>Polyporales</taxon>
        <taxon>Gelatoporiaceae</taxon>
        <taxon>Gelatoporia</taxon>
    </lineage>
</organism>
<evidence type="ECO:0000256" key="1">
    <source>
        <dbReference type="SAM" id="MobiDB-lite"/>
    </source>
</evidence>
<gene>
    <name evidence="2" type="ORF">CERSUDRAFT_72858</name>
</gene>
<evidence type="ECO:0000313" key="3">
    <source>
        <dbReference type="Proteomes" id="UP000016930"/>
    </source>
</evidence>
<feature type="compositionally biased region" description="Polar residues" evidence="1">
    <location>
        <begin position="150"/>
        <end position="178"/>
    </location>
</feature>
<feature type="region of interest" description="Disordered" evidence="1">
    <location>
        <begin position="142"/>
        <end position="191"/>
    </location>
</feature>
<dbReference type="AlphaFoldDB" id="M2QMP7"/>
<reference evidence="2 3" key="1">
    <citation type="journal article" date="2012" name="Proc. Natl. Acad. Sci. U.S.A.">
        <title>Comparative genomics of Ceriporiopsis subvermispora and Phanerochaete chrysosporium provide insight into selective ligninolysis.</title>
        <authorList>
            <person name="Fernandez-Fueyo E."/>
            <person name="Ruiz-Duenas F.J."/>
            <person name="Ferreira P."/>
            <person name="Floudas D."/>
            <person name="Hibbett D.S."/>
            <person name="Canessa P."/>
            <person name="Larrondo L.F."/>
            <person name="James T.Y."/>
            <person name="Seelenfreund D."/>
            <person name="Lobos S."/>
            <person name="Polanco R."/>
            <person name="Tello M."/>
            <person name="Honda Y."/>
            <person name="Watanabe T."/>
            <person name="Watanabe T."/>
            <person name="Ryu J.S."/>
            <person name="Kubicek C.P."/>
            <person name="Schmoll M."/>
            <person name="Gaskell J."/>
            <person name="Hammel K.E."/>
            <person name="St John F.J."/>
            <person name="Vanden Wymelenberg A."/>
            <person name="Sabat G."/>
            <person name="Splinter BonDurant S."/>
            <person name="Syed K."/>
            <person name="Yadav J.S."/>
            <person name="Doddapaneni H."/>
            <person name="Subramanian V."/>
            <person name="Lavin J.L."/>
            <person name="Oguiza J.A."/>
            <person name="Perez G."/>
            <person name="Pisabarro A.G."/>
            <person name="Ramirez L."/>
            <person name="Santoyo F."/>
            <person name="Master E."/>
            <person name="Coutinho P.M."/>
            <person name="Henrissat B."/>
            <person name="Lombard V."/>
            <person name="Magnuson J.K."/>
            <person name="Kuees U."/>
            <person name="Hori C."/>
            <person name="Igarashi K."/>
            <person name="Samejima M."/>
            <person name="Held B.W."/>
            <person name="Barry K.W."/>
            <person name="LaButti K.M."/>
            <person name="Lapidus A."/>
            <person name="Lindquist E.A."/>
            <person name="Lucas S.M."/>
            <person name="Riley R."/>
            <person name="Salamov A.A."/>
            <person name="Hoffmeister D."/>
            <person name="Schwenk D."/>
            <person name="Hadar Y."/>
            <person name="Yarden O."/>
            <person name="de Vries R.P."/>
            <person name="Wiebenga A."/>
            <person name="Stenlid J."/>
            <person name="Eastwood D."/>
            <person name="Grigoriev I.V."/>
            <person name="Berka R.M."/>
            <person name="Blanchette R.A."/>
            <person name="Kersten P."/>
            <person name="Martinez A.T."/>
            <person name="Vicuna R."/>
            <person name="Cullen D."/>
        </authorList>
    </citation>
    <scope>NUCLEOTIDE SEQUENCE [LARGE SCALE GENOMIC DNA]</scope>
    <source>
        <strain evidence="2 3">B</strain>
    </source>
</reference>
<feature type="compositionally biased region" description="Basic and acidic residues" evidence="1">
    <location>
        <begin position="179"/>
        <end position="191"/>
    </location>
</feature>
<keyword evidence="3" id="KW-1185">Reference proteome</keyword>
<dbReference type="HOGENOM" id="CLU_1421264_0_0_1"/>
<sequence length="191" mass="21644">MNRNWPLLILDEDAAYTYAPYPSTPSHPLIIQTNPQRISPYHPWHLLERPHAFPIHESQPFASTIGTGLFHDIQGFKAGTVIIAATLDDEPQKTIFIAVPRAWICMQEPDDELYSKCQLMLNPDVFPLTENDNNDLRPSHATLAKRQMRSQRGTRSTRNTVTGGTHTLNEPDQQTPEQTGRRNHEPDTSAV</sequence>
<protein>
    <submittedName>
        <fullName evidence="2">Uncharacterized protein</fullName>
    </submittedName>
</protein>
<dbReference type="Proteomes" id="UP000016930">
    <property type="component" value="Unassembled WGS sequence"/>
</dbReference>
<proteinExistence type="predicted"/>